<dbReference type="Proteomes" id="UP000054007">
    <property type="component" value="Unassembled WGS sequence"/>
</dbReference>
<reference evidence="1 2" key="1">
    <citation type="journal article" date="2015" name="Fungal Genet. Biol.">
        <title>Evolution of novel wood decay mechanisms in Agaricales revealed by the genome sequences of Fistulina hepatica and Cylindrobasidium torrendii.</title>
        <authorList>
            <person name="Floudas D."/>
            <person name="Held B.W."/>
            <person name="Riley R."/>
            <person name="Nagy L.G."/>
            <person name="Koehler G."/>
            <person name="Ransdell A.S."/>
            <person name="Younus H."/>
            <person name="Chow J."/>
            <person name="Chiniquy J."/>
            <person name="Lipzen A."/>
            <person name="Tritt A."/>
            <person name="Sun H."/>
            <person name="Haridas S."/>
            <person name="LaButti K."/>
            <person name="Ohm R.A."/>
            <person name="Kues U."/>
            <person name="Blanchette R.A."/>
            <person name="Grigoriev I.V."/>
            <person name="Minto R.E."/>
            <person name="Hibbett D.S."/>
        </authorList>
    </citation>
    <scope>NUCLEOTIDE SEQUENCE [LARGE SCALE GENOMIC DNA]</scope>
    <source>
        <strain evidence="1 2">FP15055 ss-10</strain>
    </source>
</reference>
<sequence>MSIYRVLGPRRAQPSRGIWEPPIIQDRARSALQLEPRCRWALNASSMGGTSIRFPSNARNMPLYCPTSHPP</sequence>
<dbReference type="AlphaFoldDB" id="A0A0D7AWR3"/>
<accession>A0A0D7AWR3</accession>
<organism evidence="1 2">
    <name type="scientific">Cylindrobasidium torrendii FP15055 ss-10</name>
    <dbReference type="NCBI Taxonomy" id="1314674"/>
    <lineage>
        <taxon>Eukaryota</taxon>
        <taxon>Fungi</taxon>
        <taxon>Dikarya</taxon>
        <taxon>Basidiomycota</taxon>
        <taxon>Agaricomycotina</taxon>
        <taxon>Agaricomycetes</taxon>
        <taxon>Agaricomycetidae</taxon>
        <taxon>Agaricales</taxon>
        <taxon>Marasmiineae</taxon>
        <taxon>Physalacriaceae</taxon>
        <taxon>Cylindrobasidium</taxon>
    </lineage>
</organism>
<keyword evidence="2" id="KW-1185">Reference proteome</keyword>
<proteinExistence type="predicted"/>
<protein>
    <submittedName>
        <fullName evidence="1">Uncharacterized protein</fullName>
    </submittedName>
</protein>
<name>A0A0D7AWR3_9AGAR</name>
<evidence type="ECO:0000313" key="2">
    <source>
        <dbReference type="Proteomes" id="UP000054007"/>
    </source>
</evidence>
<gene>
    <name evidence="1" type="ORF">CYLTODRAFT_427387</name>
</gene>
<dbReference type="EMBL" id="KN880885">
    <property type="protein sequence ID" value="KIY61711.1"/>
    <property type="molecule type" value="Genomic_DNA"/>
</dbReference>
<evidence type="ECO:0000313" key="1">
    <source>
        <dbReference type="EMBL" id="KIY61711.1"/>
    </source>
</evidence>